<keyword evidence="2" id="KW-0808">Transferase</keyword>
<evidence type="ECO:0000259" key="1">
    <source>
        <dbReference type="PROSITE" id="PS50011"/>
    </source>
</evidence>
<protein>
    <submittedName>
        <fullName evidence="2">tRNA A-37 threonylcarbamoyl transferase component Bud32</fullName>
    </submittedName>
</protein>
<dbReference type="EMBL" id="JACHGY010000001">
    <property type="protein sequence ID" value="MBB6430021.1"/>
    <property type="molecule type" value="Genomic_DNA"/>
</dbReference>
<sequence length="243" mass="27379">MSDSPLPEPTAELPEPAELLALPEAKVFKQDRRSRVWSVEDGSGRRWAIKRFEHSPLRQRLVAKVGQHPAQREVKWHAKLIAAELPVVPIFAAGHDASGRQWLITPWRGDDLAEWIQDGRLADDPALRHDVTRQLGAIAGRIMQMRVFNRDFKARNFVVDEQGKVWLIDAGGCRGGKGTPLLAFALRMLTLLNRTARGAAKESGRADALPSRTDRQRFFRTMTAAWPSLPDGMQHLPRSQEFD</sequence>
<accession>A0A7X0LKV9</accession>
<reference evidence="2 3" key="1">
    <citation type="submission" date="2020-08" db="EMBL/GenBank/DDBJ databases">
        <title>Genomic Encyclopedia of Type Strains, Phase IV (KMG-IV): sequencing the most valuable type-strain genomes for metagenomic binning, comparative biology and taxonomic classification.</title>
        <authorList>
            <person name="Goeker M."/>
        </authorList>
    </citation>
    <scope>NUCLEOTIDE SEQUENCE [LARGE SCALE GENOMIC DNA]</scope>
    <source>
        <strain evidence="2 3">DSM 103725</strain>
    </source>
</reference>
<dbReference type="Gene3D" id="1.10.510.10">
    <property type="entry name" value="Transferase(Phosphotransferase) domain 1"/>
    <property type="match status" value="1"/>
</dbReference>
<gene>
    <name evidence="2" type="ORF">HNQ40_001827</name>
</gene>
<evidence type="ECO:0000313" key="2">
    <source>
        <dbReference type="EMBL" id="MBB6430021.1"/>
    </source>
</evidence>
<dbReference type="InterPro" id="IPR011009">
    <property type="entry name" value="Kinase-like_dom_sf"/>
</dbReference>
<dbReference type="GO" id="GO:0004672">
    <property type="term" value="F:protein kinase activity"/>
    <property type="evidence" value="ECO:0007669"/>
    <property type="project" value="InterPro"/>
</dbReference>
<dbReference type="InterPro" id="IPR000719">
    <property type="entry name" value="Prot_kinase_dom"/>
</dbReference>
<organism evidence="2 3">
    <name type="scientific">Algisphaera agarilytica</name>
    <dbReference type="NCBI Taxonomy" id="1385975"/>
    <lineage>
        <taxon>Bacteria</taxon>
        <taxon>Pseudomonadati</taxon>
        <taxon>Planctomycetota</taxon>
        <taxon>Phycisphaerae</taxon>
        <taxon>Phycisphaerales</taxon>
        <taxon>Phycisphaeraceae</taxon>
        <taxon>Algisphaera</taxon>
    </lineage>
</organism>
<evidence type="ECO:0000313" key="3">
    <source>
        <dbReference type="Proteomes" id="UP000541810"/>
    </source>
</evidence>
<dbReference type="AlphaFoldDB" id="A0A7X0LKV9"/>
<dbReference type="Pfam" id="PF06293">
    <property type="entry name" value="Kdo"/>
    <property type="match status" value="1"/>
</dbReference>
<comment type="caution">
    <text evidence="2">The sequence shown here is derived from an EMBL/GenBank/DDBJ whole genome shotgun (WGS) entry which is preliminary data.</text>
</comment>
<feature type="domain" description="Protein kinase" evidence="1">
    <location>
        <begin position="22"/>
        <end position="243"/>
    </location>
</feature>
<dbReference type="Proteomes" id="UP000541810">
    <property type="component" value="Unassembled WGS sequence"/>
</dbReference>
<name>A0A7X0LKV9_9BACT</name>
<proteinExistence type="predicted"/>
<keyword evidence="3" id="KW-1185">Reference proteome</keyword>
<dbReference type="PROSITE" id="PS50011">
    <property type="entry name" value="PROTEIN_KINASE_DOM"/>
    <property type="match status" value="1"/>
</dbReference>
<dbReference type="GO" id="GO:0005524">
    <property type="term" value="F:ATP binding"/>
    <property type="evidence" value="ECO:0007669"/>
    <property type="project" value="InterPro"/>
</dbReference>
<dbReference type="SUPFAM" id="SSF56112">
    <property type="entry name" value="Protein kinase-like (PK-like)"/>
    <property type="match status" value="1"/>
</dbReference>